<evidence type="ECO:0000256" key="1">
    <source>
        <dbReference type="ARBA" id="ARBA00005531"/>
    </source>
</evidence>
<dbReference type="Gene3D" id="3.40.47.10">
    <property type="match status" value="2"/>
</dbReference>
<evidence type="ECO:0000256" key="3">
    <source>
        <dbReference type="ARBA" id="ARBA00023315"/>
    </source>
</evidence>
<dbReference type="Pfam" id="PF00195">
    <property type="entry name" value="Chal_sti_synt_N"/>
    <property type="match status" value="1"/>
</dbReference>
<dbReference type="CDD" id="cd00831">
    <property type="entry name" value="CHS_like"/>
    <property type="match status" value="1"/>
</dbReference>
<evidence type="ECO:0000259" key="5">
    <source>
        <dbReference type="Pfam" id="PF02797"/>
    </source>
</evidence>
<dbReference type="Pfam" id="PF02797">
    <property type="entry name" value="Chal_sti_synt_C"/>
    <property type="match status" value="1"/>
</dbReference>
<comment type="caution">
    <text evidence="6">The sequence shown here is derived from an EMBL/GenBank/DDBJ whole genome shotgun (WGS) entry which is preliminary data.</text>
</comment>
<reference evidence="7" key="1">
    <citation type="journal article" date="2019" name="Int. J. Syst. Evol. Microbiol.">
        <title>The Global Catalogue of Microorganisms (GCM) 10K type strain sequencing project: providing services to taxonomists for standard genome sequencing and annotation.</title>
        <authorList>
            <consortium name="The Broad Institute Genomics Platform"/>
            <consortium name="The Broad Institute Genome Sequencing Center for Infectious Disease"/>
            <person name="Wu L."/>
            <person name="Ma J."/>
        </authorList>
    </citation>
    <scope>NUCLEOTIDE SEQUENCE [LARGE SCALE GENOMIC DNA]</scope>
    <source>
        <strain evidence="7">IBRC-M 10813</strain>
    </source>
</reference>
<comment type="similarity">
    <text evidence="1">Belongs to the thiolase-like superfamily. Chalcone/stilbene synthases family.</text>
</comment>
<proteinExistence type="inferred from homology"/>
<evidence type="ECO:0000313" key="7">
    <source>
        <dbReference type="Proteomes" id="UP001595843"/>
    </source>
</evidence>
<dbReference type="EMBL" id="JBHSAP010000007">
    <property type="protein sequence ID" value="MFC4076137.1"/>
    <property type="molecule type" value="Genomic_DNA"/>
</dbReference>
<accession>A0ABV8JH63</accession>
<dbReference type="SUPFAM" id="SSF53901">
    <property type="entry name" value="Thiolase-like"/>
    <property type="match status" value="1"/>
</dbReference>
<dbReference type="PIRSF" id="PIRSF000451">
    <property type="entry name" value="PKS_III"/>
    <property type="match status" value="1"/>
</dbReference>
<dbReference type="PANTHER" id="PTHR11877">
    <property type="entry name" value="HYDROXYMETHYLGLUTARYL-COA SYNTHASE"/>
    <property type="match status" value="1"/>
</dbReference>
<dbReference type="InterPro" id="IPR001099">
    <property type="entry name" value="Chalcone/stilbene_synt_N"/>
</dbReference>
<dbReference type="InterPro" id="IPR011141">
    <property type="entry name" value="Polyketide_synthase_type-III"/>
</dbReference>
<keyword evidence="2" id="KW-0808">Transferase</keyword>
<dbReference type="InterPro" id="IPR012328">
    <property type="entry name" value="Chalcone/stilbene_synt_C"/>
</dbReference>
<keyword evidence="3" id="KW-0012">Acyltransferase</keyword>
<sequence length="359" mass="39786">MEGTDLPYIVSVGTAVPDHTLQQEEAREFARELFRDAFQDITRYLPIFDHASIRTRRLARPREWFEEDRSFAERNDAYTETACRLGEEAVKQCLERAGVHPGEVDHLFFVSTSGLATPSIDARMIHRLGFSRHVKRTPIWGLGCAGGASGLARAYEYTLAFPESRVILLAVELCSLTFRRGDHTKSNLVATSLFADGAAAVLIIGNEAPFPAGLSGRPRVLDTMSTTWPNSLDVMGWEVEDDGLKVLFSRDIPSIVRREVPAAVEGFLTRSGLDLNRVGRVIAHPGGMKVLTAYQEALSLPEEAFRHSRSILGEYGNMSSVTVLFVLERELQEEHQAGSYGLVTALGPGFSSEMMLLQW</sequence>
<feature type="domain" description="Chalcone/stilbene synthase N-terminal" evidence="4">
    <location>
        <begin position="9"/>
        <end position="205"/>
    </location>
</feature>
<keyword evidence="7" id="KW-1185">Reference proteome</keyword>
<dbReference type="InterPro" id="IPR016039">
    <property type="entry name" value="Thiolase-like"/>
</dbReference>
<name>A0ABV8JH63_9BACL</name>
<evidence type="ECO:0000259" key="4">
    <source>
        <dbReference type="Pfam" id="PF00195"/>
    </source>
</evidence>
<dbReference type="PANTHER" id="PTHR11877:SF99">
    <property type="entry name" value="1,3,6,8-TETRAHYDROXYNAPHTHALENE SYNTHASE"/>
    <property type="match status" value="1"/>
</dbReference>
<protein>
    <submittedName>
        <fullName evidence="6">Type III polyketide synthase</fullName>
    </submittedName>
</protein>
<evidence type="ECO:0000313" key="6">
    <source>
        <dbReference type="EMBL" id="MFC4076137.1"/>
    </source>
</evidence>
<organism evidence="6 7">
    <name type="scientific">Salinithrix halophila</name>
    <dbReference type="NCBI Taxonomy" id="1485204"/>
    <lineage>
        <taxon>Bacteria</taxon>
        <taxon>Bacillati</taxon>
        <taxon>Bacillota</taxon>
        <taxon>Bacilli</taxon>
        <taxon>Bacillales</taxon>
        <taxon>Thermoactinomycetaceae</taxon>
        <taxon>Salinithrix</taxon>
    </lineage>
</organism>
<dbReference type="Proteomes" id="UP001595843">
    <property type="component" value="Unassembled WGS sequence"/>
</dbReference>
<feature type="domain" description="Chalcone/stilbene synthase C-terminal" evidence="5">
    <location>
        <begin position="224"/>
        <end position="358"/>
    </location>
</feature>
<gene>
    <name evidence="6" type="ORF">ACFOUO_04865</name>
</gene>
<evidence type="ECO:0000256" key="2">
    <source>
        <dbReference type="ARBA" id="ARBA00022679"/>
    </source>
</evidence>